<dbReference type="SUPFAM" id="SSF56399">
    <property type="entry name" value="ADP-ribosylation"/>
    <property type="match status" value="1"/>
</dbReference>
<dbReference type="AlphaFoldDB" id="A0A815XB28"/>
<name>A0A815XB28_9BILA</name>
<evidence type="ECO:0008006" key="6">
    <source>
        <dbReference type="Google" id="ProtNLM"/>
    </source>
</evidence>
<dbReference type="EMBL" id="CAJNOQ010027661">
    <property type="protein sequence ID" value="CAF1555326.1"/>
    <property type="molecule type" value="Genomic_DNA"/>
</dbReference>
<sequence>MLETETIINMGFLLHNLHNQIFELQQKQFGEYHAKPFYVYRGQGLLKTDFEKLVAAKGGLLFFNNFLSTSNDTDVSAILAESISVDTSKVAILFKMFIDPSVSSTPFASIKGYTYFKEEEILFSMHTVFRVGEIIQIDTDKPFYHVELTLTSDDDQELQTLTKCIQKETADSTGWKRLGHLLLKIGQYDKAEQLYKTLEVETLDENEKSRYYNQLGTIRNHQSDYQKATLDRAHRVT</sequence>
<dbReference type="EMBL" id="CAJNOK010024837">
    <property type="protein sequence ID" value="CAF1382346.1"/>
    <property type="molecule type" value="Genomic_DNA"/>
</dbReference>
<dbReference type="Gene3D" id="3.90.176.10">
    <property type="entry name" value="Toxin ADP-ribosyltransferase, Chain A, domain 1"/>
    <property type="match status" value="1"/>
</dbReference>
<evidence type="ECO:0000313" key="4">
    <source>
        <dbReference type="EMBL" id="CAF4416413.1"/>
    </source>
</evidence>
<reference evidence="2" key="1">
    <citation type="submission" date="2021-02" db="EMBL/GenBank/DDBJ databases">
        <authorList>
            <person name="Nowell W R."/>
        </authorList>
    </citation>
    <scope>NUCLEOTIDE SEQUENCE</scope>
</reference>
<accession>A0A815XB28</accession>
<dbReference type="Proteomes" id="UP000682733">
    <property type="component" value="Unassembled WGS sequence"/>
</dbReference>
<dbReference type="EMBL" id="CAJOBA010046534">
    <property type="protein sequence ID" value="CAF4190757.1"/>
    <property type="molecule type" value="Genomic_DNA"/>
</dbReference>
<dbReference type="EMBL" id="CAJOBC010093360">
    <property type="protein sequence ID" value="CAF4416413.1"/>
    <property type="molecule type" value="Genomic_DNA"/>
</dbReference>
<organism evidence="2 5">
    <name type="scientific">Didymodactylos carnosus</name>
    <dbReference type="NCBI Taxonomy" id="1234261"/>
    <lineage>
        <taxon>Eukaryota</taxon>
        <taxon>Metazoa</taxon>
        <taxon>Spiralia</taxon>
        <taxon>Gnathifera</taxon>
        <taxon>Rotifera</taxon>
        <taxon>Eurotatoria</taxon>
        <taxon>Bdelloidea</taxon>
        <taxon>Philodinida</taxon>
        <taxon>Philodinidae</taxon>
        <taxon>Didymodactylos</taxon>
    </lineage>
</organism>
<dbReference type="Proteomes" id="UP000681722">
    <property type="component" value="Unassembled WGS sequence"/>
</dbReference>
<dbReference type="SUPFAM" id="SSF48452">
    <property type="entry name" value="TPR-like"/>
    <property type="match status" value="1"/>
</dbReference>
<dbReference type="InterPro" id="IPR011990">
    <property type="entry name" value="TPR-like_helical_dom_sf"/>
</dbReference>
<evidence type="ECO:0000313" key="2">
    <source>
        <dbReference type="EMBL" id="CAF1555326.1"/>
    </source>
</evidence>
<dbReference type="Proteomes" id="UP000677228">
    <property type="component" value="Unassembled WGS sequence"/>
</dbReference>
<comment type="caution">
    <text evidence="2">The sequence shown here is derived from an EMBL/GenBank/DDBJ whole genome shotgun (WGS) entry which is preliminary data.</text>
</comment>
<keyword evidence="5" id="KW-1185">Reference proteome</keyword>
<gene>
    <name evidence="2" type="ORF">GPM918_LOCUS39445</name>
    <name evidence="1" type="ORF">OVA965_LOCUS32170</name>
    <name evidence="4" type="ORF">SRO942_LOCUS40315</name>
    <name evidence="3" type="ORF">TMI583_LOCUS33026</name>
</gene>
<proteinExistence type="predicted"/>
<dbReference type="Gene3D" id="1.25.40.10">
    <property type="entry name" value="Tetratricopeptide repeat domain"/>
    <property type="match status" value="1"/>
</dbReference>
<evidence type="ECO:0000313" key="3">
    <source>
        <dbReference type="EMBL" id="CAF4190757.1"/>
    </source>
</evidence>
<evidence type="ECO:0000313" key="5">
    <source>
        <dbReference type="Proteomes" id="UP000663829"/>
    </source>
</evidence>
<evidence type="ECO:0000313" key="1">
    <source>
        <dbReference type="EMBL" id="CAF1382346.1"/>
    </source>
</evidence>
<dbReference type="PROSITE" id="PS51996">
    <property type="entry name" value="TR_MART"/>
    <property type="match status" value="1"/>
</dbReference>
<dbReference type="Proteomes" id="UP000663829">
    <property type="component" value="Unassembled WGS sequence"/>
</dbReference>
<dbReference type="OrthoDB" id="10058144at2759"/>
<protein>
    <recommendedName>
        <fullName evidence="6">Tetratricopeptide repeat protein</fullName>
    </recommendedName>
</protein>